<accession>A0A7I8K2J4</accession>
<proteinExistence type="predicted"/>
<evidence type="ECO:0000313" key="1">
    <source>
        <dbReference type="EMBL" id="CAA7391200.1"/>
    </source>
</evidence>
<dbReference type="AlphaFoldDB" id="A0A7I8K2J4"/>
<gene>
    <name evidence="1" type="ORF">SI8410_02002557</name>
</gene>
<dbReference type="OrthoDB" id="1612127at2759"/>
<dbReference type="EMBL" id="LR746265">
    <property type="protein sequence ID" value="CAA7391200.1"/>
    <property type="molecule type" value="Genomic_DNA"/>
</dbReference>
<keyword evidence="2" id="KW-1185">Reference proteome</keyword>
<organism evidence="1 2">
    <name type="scientific">Spirodela intermedia</name>
    <name type="common">Intermediate duckweed</name>
    <dbReference type="NCBI Taxonomy" id="51605"/>
    <lineage>
        <taxon>Eukaryota</taxon>
        <taxon>Viridiplantae</taxon>
        <taxon>Streptophyta</taxon>
        <taxon>Embryophyta</taxon>
        <taxon>Tracheophyta</taxon>
        <taxon>Spermatophyta</taxon>
        <taxon>Magnoliopsida</taxon>
        <taxon>Liliopsida</taxon>
        <taxon>Araceae</taxon>
        <taxon>Lemnoideae</taxon>
        <taxon>Spirodela</taxon>
    </lineage>
</organism>
<name>A0A7I8K2J4_SPIIN</name>
<dbReference type="Proteomes" id="UP000663760">
    <property type="component" value="Chromosome 2"/>
</dbReference>
<protein>
    <submittedName>
        <fullName evidence="1">Uncharacterized protein</fullName>
    </submittedName>
</protein>
<sequence>MAFPFLGLLRGEPLVSKLAAVAQFVVYPSVMVAYCVYVPEEPLTSRTTAAASASEADKSQGMYCNTLKDTRGGSNMAATLGIKAMLLEAIETWMEVLIISFKRWSTAENSGFHWIN</sequence>
<evidence type="ECO:0000313" key="2">
    <source>
        <dbReference type="Proteomes" id="UP000663760"/>
    </source>
</evidence>
<reference evidence="1" key="1">
    <citation type="submission" date="2020-02" db="EMBL/GenBank/DDBJ databases">
        <authorList>
            <person name="Scholz U."/>
            <person name="Mascher M."/>
            <person name="Fiebig A."/>
        </authorList>
    </citation>
    <scope>NUCLEOTIDE SEQUENCE</scope>
</reference>